<evidence type="ECO:0000256" key="1">
    <source>
        <dbReference type="ARBA" id="ARBA00022884"/>
    </source>
</evidence>
<proteinExistence type="predicted"/>
<sequence length="825" mass="91375">MATASSGSKSPNTGEETSNKSPNMSLNQTSNPPEKTTAELLQLSMEEFYRDRPILFSNLPASANEDDLNVLLGAYIAKSIEIIPGQKKALVVLESGLEIEQLLLDLQNTKFQDCVISIDRCETEKLLCCAHLPSDYTVEKFRALVAPFCAVKKCFLYRSQTTNDYKWYGVVEYSAPLSQISSIRTELDWKMVDGYHIHCDFLDKSLSSYRKLNSKCLFVDNLPKDFTNTSEFRDIFSALSSPLYCQIVMKDGKSLGYGIIEYKSWQEAEKSERHLNGHKVLDVPMRITYCIPGISAVTICTRLMSKFDNPAEVVSKPSLLPDPVHPCKELLCNPLVQRLTSQHPTLMKKFEEAIQKMHGTYVKQLTCNPEKPGLLGPAPAVPMSPLMTVNVQLGLFILLAFQLQLQAPTSQVFDVDLANLMSKKVNNNQSEKPSLLGDPYASQSNIILQSLLSKLSPGKPSQPVGSSDVSSMLQSVSQNLQNMDVSGLMNIGQIAGQLGVEMGYPGGEATPLMDMSLKNSKEGLLGAAPPEILGLVHRGQPPKKTLFPPGVEGDVKQSLLGEPPQSLMQGWPSRSVGGGLLPNPETSHSHQQGGQEESSEYNQYYGYGRDDEGYYSSHYQHQGNPYDYSEENYDYNDKRYMDIAAKAAAYAAYNQPNYASYSSYTGHDESYSSGYSSVSGQDYDDSYSYAATDYGYRGHGMEAPPTHHMAAPTPQSNYEPLHPPGTATVERPPLLKRDYQHRHSVPSNTYNEPIQPPSAARADNQPLLKTPQGQKRSFNHLLPPPEPSPEGDYVGQHSQGIGGHYAASYTNKRQKVSHTRLMMQY</sequence>
<dbReference type="GO" id="GO:0005634">
    <property type="term" value="C:nucleus"/>
    <property type="evidence" value="ECO:0007669"/>
    <property type="project" value="TreeGrafter"/>
</dbReference>
<name>A0A8W8IIJ5_MAGGI</name>
<feature type="region of interest" description="Disordered" evidence="3">
    <location>
        <begin position="538"/>
        <end position="599"/>
    </location>
</feature>
<organism evidence="5 6">
    <name type="scientific">Magallana gigas</name>
    <name type="common">Pacific oyster</name>
    <name type="synonym">Crassostrea gigas</name>
    <dbReference type="NCBI Taxonomy" id="29159"/>
    <lineage>
        <taxon>Eukaryota</taxon>
        <taxon>Metazoa</taxon>
        <taxon>Spiralia</taxon>
        <taxon>Lophotrochozoa</taxon>
        <taxon>Mollusca</taxon>
        <taxon>Bivalvia</taxon>
        <taxon>Autobranchia</taxon>
        <taxon>Pteriomorphia</taxon>
        <taxon>Ostreida</taxon>
        <taxon>Ostreoidea</taxon>
        <taxon>Ostreidae</taxon>
        <taxon>Magallana</taxon>
    </lineage>
</organism>
<dbReference type="InterPro" id="IPR000504">
    <property type="entry name" value="RRM_dom"/>
</dbReference>
<dbReference type="CDD" id="cd12390">
    <property type="entry name" value="RRM3_RAVER"/>
    <property type="match status" value="1"/>
</dbReference>
<evidence type="ECO:0000313" key="5">
    <source>
        <dbReference type="EnsemblMetazoa" id="G1426.3:cds"/>
    </source>
</evidence>
<dbReference type="EnsemblMetazoa" id="G1426.3">
    <property type="protein sequence ID" value="G1426.3:cds"/>
    <property type="gene ID" value="G1426"/>
</dbReference>
<feature type="compositionally biased region" description="Polar residues" evidence="3">
    <location>
        <begin position="584"/>
        <end position="599"/>
    </location>
</feature>
<dbReference type="InterPro" id="IPR012677">
    <property type="entry name" value="Nucleotide-bd_a/b_plait_sf"/>
</dbReference>
<dbReference type="InterPro" id="IPR050502">
    <property type="entry name" value="Euk_RNA-bind_prot"/>
</dbReference>
<evidence type="ECO:0000313" key="6">
    <source>
        <dbReference type="Proteomes" id="UP000005408"/>
    </source>
</evidence>
<dbReference type="Pfam" id="PF00076">
    <property type="entry name" value="RRM_1"/>
    <property type="match status" value="1"/>
</dbReference>
<dbReference type="Gene3D" id="3.30.70.330">
    <property type="match status" value="3"/>
</dbReference>
<protein>
    <recommendedName>
        <fullName evidence="4">RRM domain-containing protein</fullName>
    </recommendedName>
</protein>
<dbReference type="InterPro" id="IPR035979">
    <property type="entry name" value="RBD_domain_sf"/>
</dbReference>
<dbReference type="SMART" id="SM00360">
    <property type="entry name" value="RRM"/>
    <property type="match status" value="3"/>
</dbReference>
<dbReference type="Proteomes" id="UP000005408">
    <property type="component" value="Unassembled WGS sequence"/>
</dbReference>
<feature type="domain" description="RRM" evidence="4">
    <location>
        <begin position="215"/>
        <end position="292"/>
    </location>
</feature>
<keyword evidence="1 2" id="KW-0694">RNA-binding</keyword>
<dbReference type="PANTHER" id="PTHR48025:SF1">
    <property type="entry name" value="RRM DOMAIN-CONTAINING PROTEIN"/>
    <property type="match status" value="1"/>
</dbReference>
<accession>A0A8W8IIJ5</accession>
<evidence type="ECO:0000256" key="3">
    <source>
        <dbReference type="SAM" id="MobiDB-lite"/>
    </source>
</evidence>
<reference evidence="5" key="1">
    <citation type="submission" date="2022-08" db="UniProtKB">
        <authorList>
            <consortium name="EnsemblMetazoa"/>
        </authorList>
    </citation>
    <scope>IDENTIFICATION</scope>
    <source>
        <strain evidence="5">05x7-T-G4-1.051#20</strain>
    </source>
</reference>
<dbReference type="AlphaFoldDB" id="A0A8W8IIJ5"/>
<keyword evidence="6" id="KW-1185">Reference proteome</keyword>
<feature type="region of interest" description="Disordered" evidence="3">
    <location>
        <begin position="700"/>
        <end position="731"/>
    </location>
</feature>
<dbReference type="SUPFAM" id="SSF54928">
    <property type="entry name" value="RNA-binding domain, RBD"/>
    <property type="match status" value="1"/>
</dbReference>
<feature type="region of interest" description="Disordered" evidence="3">
    <location>
        <begin position="1"/>
        <end position="34"/>
    </location>
</feature>
<evidence type="ECO:0000259" key="4">
    <source>
        <dbReference type="PROSITE" id="PS50102"/>
    </source>
</evidence>
<evidence type="ECO:0000256" key="2">
    <source>
        <dbReference type="PROSITE-ProRule" id="PRU00176"/>
    </source>
</evidence>
<dbReference type="PROSITE" id="PS50102">
    <property type="entry name" value="RRM"/>
    <property type="match status" value="1"/>
</dbReference>
<feature type="region of interest" description="Disordered" evidence="3">
    <location>
        <begin position="744"/>
        <end position="800"/>
    </location>
</feature>
<dbReference type="PANTHER" id="PTHR48025">
    <property type="entry name" value="OS02G0815200 PROTEIN"/>
    <property type="match status" value="1"/>
</dbReference>
<dbReference type="GO" id="GO:0003729">
    <property type="term" value="F:mRNA binding"/>
    <property type="evidence" value="ECO:0007669"/>
    <property type="project" value="TreeGrafter"/>
</dbReference>
<feature type="compositionally biased region" description="Low complexity" evidence="3">
    <location>
        <begin position="703"/>
        <end position="714"/>
    </location>
</feature>